<dbReference type="PROSITE" id="PS50181">
    <property type="entry name" value="FBOX"/>
    <property type="match status" value="1"/>
</dbReference>
<dbReference type="InterPro" id="IPR001810">
    <property type="entry name" value="F-box_dom"/>
</dbReference>
<organism evidence="2 3">
    <name type="scientific">Cordyceps militaris</name>
    <name type="common">Caterpillar fungus</name>
    <name type="synonym">Clavaria militaris</name>
    <dbReference type="NCBI Taxonomy" id="73501"/>
    <lineage>
        <taxon>Eukaryota</taxon>
        <taxon>Fungi</taxon>
        <taxon>Dikarya</taxon>
        <taxon>Ascomycota</taxon>
        <taxon>Pezizomycotina</taxon>
        <taxon>Sordariomycetes</taxon>
        <taxon>Hypocreomycetidae</taxon>
        <taxon>Hypocreales</taxon>
        <taxon>Cordycipitaceae</taxon>
        <taxon>Cordyceps</taxon>
    </lineage>
</organism>
<accession>A0A2H4SDL8</accession>
<dbReference type="AlphaFoldDB" id="A0A2H4SDL8"/>
<dbReference type="OrthoDB" id="4986826at2759"/>
<dbReference type="Proteomes" id="UP000323067">
    <property type="component" value="Chromosome vi"/>
</dbReference>
<protein>
    <submittedName>
        <fullName evidence="2">Cyclin-like F-box</fullName>
    </submittedName>
</protein>
<dbReference type="Gene3D" id="1.20.1280.50">
    <property type="match status" value="1"/>
</dbReference>
<dbReference type="EMBL" id="CP023323">
    <property type="protein sequence ID" value="ATY61211.1"/>
    <property type="molecule type" value="Genomic_DNA"/>
</dbReference>
<sequence length="215" mass="23799">MPASLSLSLQHARFPPAHTHSTLTSGPSQTTMDTLPVELFSEILSYLPPASHASARLTSRPFNAVLARPTFARLRAFLDDPDAAQAALRHTLHDLPRRPRALWSPNCSVPEGLPLPRSFLRAVCAALGGVPPLLLLDASDESGSDESEMEMPLEEDEGGAAAAAMLQRLRRPEIDNHRLRQTLFRYALYKSYVYDGEGEAPQLWVMNSAKWKYQL</sequence>
<reference evidence="2 3" key="1">
    <citation type="journal article" date="2017" name="BMC Genomics">
        <title>Chromosome level assembly and secondary metabolite potential of the parasitic fungus Cordyceps militaris.</title>
        <authorList>
            <person name="Kramer G.J."/>
            <person name="Nodwell J.R."/>
        </authorList>
    </citation>
    <scope>NUCLEOTIDE SEQUENCE [LARGE SCALE GENOMIC DNA]</scope>
    <source>
        <strain evidence="2 3">ATCC 34164</strain>
    </source>
</reference>
<dbReference type="VEuPathDB" id="FungiDB:CCM_02022"/>
<gene>
    <name evidence="2" type="ORF">A9K55_006875</name>
</gene>
<feature type="domain" description="F-box" evidence="1">
    <location>
        <begin position="29"/>
        <end position="74"/>
    </location>
</feature>
<name>A0A2H4SDL8_CORMI</name>
<dbReference type="CDD" id="cd09917">
    <property type="entry name" value="F-box_SF"/>
    <property type="match status" value="1"/>
</dbReference>
<dbReference type="SUPFAM" id="SSF81383">
    <property type="entry name" value="F-box domain"/>
    <property type="match status" value="1"/>
</dbReference>
<proteinExistence type="predicted"/>
<dbReference type="VEuPathDB" id="FungiDB:A9K55_006875"/>
<dbReference type="SMART" id="SM00256">
    <property type="entry name" value="FBOX"/>
    <property type="match status" value="1"/>
</dbReference>
<dbReference type="InterPro" id="IPR036047">
    <property type="entry name" value="F-box-like_dom_sf"/>
</dbReference>
<evidence type="ECO:0000313" key="3">
    <source>
        <dbReference type="Proteomes" id="UP000323067"/>
    </source>
</evidence>
<dbReference type="Pfam" id="PF12937">
    <property type="entry name" value="F-box-like"/>
    <property type="match status" value="1"/>
</dbReference>
<evidence type="ECO:0000313" key="2">
    <source>
        <dbReference type="EMBL" id="ATY61211.1"/>
    </source>
</evidence>
<evidence type="ECO:0000259" key="1">
    <source>
        <dbReference type="PROSITE" id="PS50181"/>
    </source>
</evidence>